<dbReference type="PANTHER" id="PTHR45444:SF3">
    <property type="entry name" value="XANTHINE DEHYDROGENASE"/>
    <property type="match status" value="1"/>
</dbReference>
<dbReference type="Pfam" id="PF20256">
    <property type="entry name" value="MoCoBD_2"/>
    <property type="match status" value="1"/>
</dbReference>
<keyword evidence="1" id="KW-0732">Signal</keyword>
<evidence type="ECO:0000259" key="2">
    <source>
        <dbReference type="Pfam" id="PF20256"/>
    </source>
</evidence>
<keyword evidence="4" id="KW-1185">Reference proteome</keyword>
<dbReference type="GO" id="GO:0016491">
    <property type="term" value="F:oxidoreductase activity"/>
    <property type="evidence" value="ECO:0007669"/>
    <property type="project" value="InterPro"/>
</dbReference>
<proteinExistence type="predicted"/>
<organism evidence="3 4">
    <name type="scientific">Hibiscus syriacus</name>
    <name type="common">Rose of Sharon</name>
    <dbReference type="NCBI Taxonomy" id="106335"/>
    <lineage>
        <taxon>Eukaryota</taxon>
        <taxon>Viridiplantae</taxon>
        <taxon>Streptophyta</taxon>
        <taxon>Embryophyta</taxon>
        <taxon>Tracheophyta</taxon>
        <taxon>Spermatophyta</taxon>
        <taxon>Magnoliopsida</taxon>
        <taxon>eudicotyledons</taxon>
        <taxon>Gunneridae</taxon>
        <taxon>Pentapetalae</taxon>
        <taxon>rosids</taxon>
        <taxon>malvids</taxon>
        <taxon>Malvales</taxon>
        <taxon>Malvaceae</taxon>
        <taxon>Malvoideae</taxon>
        <taxon>Hibiscus</taxon>
    </lineage>
</organism>
<dbReference type="InterPro" id="IPR037165">
    <property type="entry name" value="AldOxase/xan_DH_Mopterin-bd_sf"/>
</dbReference>
<dbReference type="EMBL" id="VEPZ02001618">
    <property type="protein sequence ID" value="KAE8665484.1"/>
    <property type="molecule type" value="Genomic_DNA"/>
</dbReference>
<feature type="domain" description="Aldehyde oxidase/xanthine dehydrogenase second molybdopterin binding" evidence="2">
    <location>
        <begin position="126"/>
        <end position="182"/>
    </location>
</feature>
<sequence length="271" mass="29552">MKIMKPVTDNIVLAIYFFVLLNNAVSDSKIVTEICQKVREKNLCVSSLTAEHASQDAKDIATVGLIAVNVASNNSSAISVFIKNTLVDRAGLMSFNVQKELKVSCDFPKVGEEVDEFNLCNRWKKHVTHGGIEMEQGLHTKVAQVAASAVNIPLTSVFISDTSTDKVPNVAPTAASVSSDMYVPTCCPGPSPIWHMYWASPAHLDNALEFITSKDFKNLKTKMVTAIDDADACAKLLNQTVGKDLELFNKANIFRQLCSIVYDIANIVAPN</sequence>
<dbReference type="InterPro" id="IPR035513">
    <property type="entry name" value="Invertase/methylesterase_inhib"/>
</dbReference>
<dbReference type="SUPFAM" id="SSF56003">
    <property type="entry name" value="Molybdenum cofactor-binding domain"/>
    <property type="match status" value="1"/>
</dbReference>
<dbReference type="Gene3D" id="3.30.365.10">
    <property type="entry name" value="Aldehyde oxidase/xanthine dehydrogenase, molybdopterin binding domain"/>
    <property type="match status" value="1"/>
</dbReference>
<dbReference type="AlphaFoldDB" id="A0A6A2Y7L1"/>
<evidence type="ECO:0000313" key="3">
    <source>
        <dbReference type="EMBL" id="KAE8665484.1"/>
    </source>
</evidence>
<dbReference type="SUPFAM" id="SSF101148">
    <property type="entry name" value="Plant invertase/pectin methylesterase inhibitor"/>
    <property type="match status" value="2"/>
</dbReference>
<evidence type="ECO:0000313" key="4">
    <source>
        <dbReference type="Proteomes" id="UP000436088"/>
    </source>
</evidence>
<dbReference type="InterPro" id="IPR046867">
    <property type="entry name" value="AldOxase/xan_DH_MoCoBD2"/>
</dbReference>
<protein>
    <recommendedName>
        <fullName evidence="2">Aldehyde oxidase/xanthine dehydrogenase second molybdopterin binding domain-containing protein</fullName>
    </recommendedName>
</protein>
<feature type="signal peptide" evidence="1">
    <location>
        <begin position="1"/>
        <end position="26"/>
    </location>
</feature>
<dbReference type="Proteomes" id="UP000436088">
    <property type="component" value="Unassembled WGS sequence"/>
</dbReference>
<dbReference type="PANTHER" id="PTHR45444">
    <property type="entry name" value="XANTHINE DEHYDROGENASE"/>
    <property type="match status" value="1"/>
</dbReference>
<accession>A0A6A2Y7L1</accession>
<dbReference type="Gene3D" id="1.20.140.40">
    <property type="entry name" value="Invertase/pectin methylesterase inhibitor family protein"/>
    <property type="match status" value="2"/>
</dbReference>
<reference evidence="3" key="1">
    <citation type="submission" date="2019-09" db="EMBL/GenBank/DDBJ databases">
        <title>Draft genome information of white flower Hibiscus syriacus.</title>
        <authorList>
            <person name="Kim Y.-M."/>
        </authorList>
    </citation>
    <scope>NUCLEOTIDE SEQUENCE [LARGE SCALE GENOMIC DNA]</scope>
    <source>
        <strain evidence="3">YM2019G1</strain>
    </source>
</reference>
<name>A0A6A2Y7L1_HIBSY</name>
<feature type="chain" id="PRO_5025503394" description="Aldehyde oxidase/xanthine dehydrogenase second molybdopterin binding domain-containing protein" evidence="1">
    <location>
        <begin position="27"/>
        <end position="271"/>
    </location>
</feature>
<gene>
    <name evidence="3" type="ORF">F3Y22_tig00112614pilonHSYRG00127</name>
</gene>
<comment type="caution">
    <text evidence="3">The sequence shown here is derived from an EMBL/GenBank/DDBJ whole genome shotgun (WGS) entry which is preliminary data.</text>
</comment>
<dbReference type="InterPro" id="IPR016208">
    <property type="entry name" value="Ald_Oxase/xanthine_DH-like"/>
</dbReference>
<dbReference type="GO" id="GO:0005506">
    <property type="term" value="F:iron ion binding"/>
    <property type="evidence" value="ECO:0007669"/>
    <property type="project" value="InterPro"/>
</dbReference>
<evidence type="ECO:0000256" key="1">
    <source>
        <dbReference type="SAM" id="SignalP"/>
    </source>
</evidence>